<gene>
    <name evidence="3" type="ORF">H9964_03885</name>
</gene>
<comment type="caution">
    <text evidence="3">The sequence shown here is derived from an EMBL/GenBank/DDBJ whole genome shotgun (WGS) entry which is preliminary data.</text>
</comment>
<dbReference type="GO" id="GO:0005737">
    <property type="term" value="C:cytoplasm"/>
    <property type="evidence" value="ECO:0007669"/>
    <property type="project" value="TreeGrafter"/>
</dbReference>
<dbReference type="InterPro" id="IPR032465">
    <property type="entry name" value="ACMSD"/>
</dbReference>
<dbReference type="AlphaFoldDB" id="A0A9D2G5J9"/>
<keyword evidence="1" id="KW-0456">Lyase</keyword>
<dbReference type="SUPFAM" id="SSF51556">
    <property type="entry name" value="Metallo-dependent hydrolases"/>
    <property type="match status" value="1"/>
</dbReference>
<name>A0A9D2G5J9_9FIRM</name>
<dbReference type="Gene3D" id="3.20.20.140">
    <property type="entry name" value="Metal-dependent hydrolases"/>
    <property type="match status" value="1"/>
</dbReference>
<dbReference type="PANTHER" id="PTHR21240">
    <property type="entry name" value="2-AMINO-3-CARBOXYLMUCONATE-6-SEMIALDEHYDE DECARBOXYLASE"/>
    <property type="match status" value="1"/>
</dbReference>
<evidence type="ECO:0000313" key="4">
    <source>
        <dbReference type="Proteomes" id="UP000824102"/>
    </source>
</evidence>
<dbReference type="Pfam" id="PF04909">
    <property type="entry name" value="Amidohydro_2"/>
    <property type="match status" value="1"/>
</dbReference>
<dbReference type="InterPro" id="IPR006680">
    <property type="entry name" value="Amidohydro-rel"/>
</dbReference>
<sequence length="285" mass="31982">MTQNHEIIDIHTHTFPDAIAKETVCSLEGRSHTHSFSDGTVEGLSSTIKGAGVSLAVVQPVVTNPLKTEKINRAAAEVNEHTEETHVFSFGGMHPDTPNYKEELRLIQELGLKGFKLHPAYQSVTFDDIRYQRIVGYAEELGLITLVHGGVDIGIPGEWASPRQTRILYEAVKPKKLIVAHLGGWQLWEEVKDWLADTELLFDTAFTLGDINYFDDFPKESRVKQLSKEKFAELVRLLGAERVLFGTDSPWAEHKEQVKRIESCPLSDEEKALILGENAKKLLNL</sequence>
<reference evidence="3" key="1">
    <citation type="journal article" date="2021" name="PeerJ">
        <title>Extensive microbial diversity within the chicken gut microbiome revealed by metagenomics and culture.</title>
        <authorList>
            <person name="Gilroy R."/>
            <person name="Ravi A."/>
            <person name="Getino M."/>
            <person name="Pursley I."/>
            <person name="Horton D.L."/>
            <person name="Alikhan N.F."/>
            <person name="Baker D."/>
            <person name="Gharbi K."/>
            <person name="Hall N."/>
            <person name="Watson M."/>
            <person name="Adriaenssens E.M."/>
            <person name="Foster-Nyarko E."/>
            <person name="Jarju S."/>
            <person name="Secka A."/>
            <person name="Antonio M."/>
            <person name="Oren A."/>
            <person name="Chaudhuri R.R."/>
            <person name="La Ragione R."/>
            <person name="Hildebrand F."/>
            <person name="Pallen M.J."/>
        </authorList>
    </citation>
    <scope>NUCLEOTIDE SEQUENCE</scope>
    <source>
        <strain evidence="3">ChiW7-2402</strain>
    </source>
</reference>
<dbReference type="CDD" id="cd01292">
    <property type="entry name" value="metallo-dependent_hydrolases"/>
    <property type="match status" value="1"/>
</dbReference>
<accession>A0A9D2G5J9</accession>
<dbReference type="GO" id="GO:0019748">
    <property type="term" value="P:secondary metabolic process"/>
    <property type="evidence" value="ECO:0007669"/>
    <property type="project" value="TreeGrafter"/>
</dbReference>
<dbReference type="GO" id="GO:0016787">
    <property type="term" value="F:hydrolase activity"/>
    <property type="evidence" value="ECO:0007669"/>
    <property type="project" value="InterPro"/>
</dbReference>
<reference evidence="3" key="2">
    <citation type="submission" date="2021-04" db="EMBL/GenBank/DDBJ databases">
        <authorList>
            <person name="Gilroy R."/>
        </authorList>
    </citation>
    <scope>NUCLEOTIDE SEQUENCE</scope>
    <source>
        <strain evidence="3">ChiW7-2402</strain>
    </source>
</reference>
<feature type="domain" description="Amidohydrolase-related" evidence="2">
    <location>
        <begin position="58"/>
        <end position="285"/>
    </location>
</feature>
<dbReference type="InterPro" id="IPR032466">
    <property type="entry name" value="Metal_Hydrolase"/>
</dbReference>
<dbReference type="GO" id="GO:0016831">
    <property type="term" value="F:carboxy-lyase activity"/>
    <property type="evidence" value="ECO:0007669"/>
    <property type="project" value="InterPro"/>
</dbReference>
<evidence type="ECO:0000259" key="2">
    <source>
        <dbReference type="Pfam" id="PF04909"/>
    </source>
</evidence>
<dbReference type="PANTHER" id="PTHR21240:SF28">
    <property type="entry name" value="ISO-OROTATE DECARBOXYLASE (EUROFUNG)"/>
    <property type="match status" value="1"/>
</dbReference>
<dbReference type="EMBL" id="DXBB01000059">
    <property type="protein sequence ID" value="HIZ72701.1"/>
    <property type="molecule type" value="Genomic_DNA"/>
</dbReference>
<protein>
    <submittedName>
        <fullName evidence="3">Amidohydrolase family protein</fullName>
    </submittedName>
</protein>
<dbReference type="Proteomes" id="UP000824102">
    <property type="component" value="Unassembled WGS sequence"/>
</dbReference>
<evidence type="ECO:0000313" key="3">
    <source>
        <dbReference type="EMBL" id="HIZ72701.1"/>
    </source>
</evidence>
<evidence type="ECO:0000256" key="1">
    <source>
        <dbReference type="ARBA" id="ARBA00023239"/>
    </source>
</evidence>
<proteinExistence type="predicted"/>
<organism evidence="3 4">
    <name type="scientific">Candidatus Gallimonas intestinavium</name>
    <dbReference type="NCBI Taxonomy" id="2838603"/>
    <lineage>
        <taxon>Bacteria</taxon>
        <taxon>Bacillati</taxon>
        <taxon>Bacillota</taxon>
        <taxon>Clostridia</taxon>
        <taxon>Candidatus Gallimonas</taxon>
    </lineage>
</organism>